<evidence type="ECO:0008006" key="4">
    <source>
        <dbReference type="Google" id="ProtNLM"/>
    </source>
</evidence>
<evidence type="ECO:0000313" key="2">
    <source>
        <dbReference type="EMBL" id="KAL3817655.1"/>
    </source>
</evidence>
<feature type="compositionally biased region" description="Basic and acidic residues" evidence="1">
    <location>
        <begin position="48"/>
        <end position="69"/>
    </location>
</feature>
<gene>
    <name evidence="2" type="ORF">ACHAXA_002000</name>
</gene>
<accession>A0ABD3RZL3</accession>
<feature type="region of interest" description="Disordered" evidence="1">
    <location>
        <begin position="187"/>
        <end position="222"/>
    </location>
</feature>
<dbReference type="Proteomes" id="UP001530377">
    <property type="component" value="Unassembled WGS sequence"/>
</dbReference>
<comment type="caution">
    <text evidence="2">The sequence shown here is derived from an EMBL/GenBank/DDBJ whole genome shotgun (WGS) entry which is preliminary data.</text>
</comment>
<feature type="region of interest" description="Disordered" evidence="1">
    <location>
        <begin position="132"/>
        <end position="165"/>
    </location>
</feature>
<evidence type="ECO:0000256" key="1">
    <source>
        <dbReference type="SAM" id="MobiDB-lite"/>
    </source>
</evidence>
<keyword evidence="3" id="KW-1185">Reference proteome</keyword>
<evidence type="ECO:0000313" key="3">
    <source>
        <dbReference type="Proteomes" id="UP001530377"/>
    </source>
</evidence>
<proteinExistence type="predicted"/>
<protein>
    <recommendedName>
        <fullName evidence="4">Sulfotransferase</fullName>
    </recommendedName>
</protein>
<dbReference type="AlphaFoldDB" id="A0ABD3RZL3"/>
<reference evidence="2 3" key="1">
    <citation type="submission" date="2024-10" db="EMBL/GenBank/DDBJ databases">
        <title>Updated reference genomes for cyclostephanoid diatoms.</title>
        <authorList>
            <person name="Roberts W.R."/>
            <person name="Alverson A.J."/>
        </authorList>
    </citation>
    <scope>NUCLEOTIDE SEQUENCE [LARGE SCALE GENOMIC DNA]</scope>
    <source>
        <strain evidence="2 3">AJA228-03</strain>
    </source>
</reference>
<feature type="region of interest" description="Disordered" evidence="1">
    <location>
        <begin position="41"/>
        <end position="69"/>
    </location>
</feature>
<sequence length="513" mass="56427">MAVSRSSYSMMAMIVILILLFLSVHVGLVLRHLSILSHPPDHSSLGSEGRDAHEYRDKSTTRTTNDDARDANFTAIGGHYDCSVYWLRMPKTASTSVTHAFVRPLMSVPGLLTNLMNAPNTCILGPGGCRHSWGEGRNRSSTSTTTRSIDHPPTPTPDRCLPRTMGRGMGPPTSCYEYDSRTSVLDYGPDGPYRGSKGRKGRGIGGDAHGKGASRGADRRRPRRHVVVHHAYGPALNTHVGLDTSLLGWILPHRPMVYATFREPVERLLSSFHYGIKYGGGLPGTVEKCTLPSTSSSMSSNGTALMAWQADVVRARRIASIYNDTSVYQGMLRDYLTSCSNAADNAYVQFLDPKTKDVRVALRNLERHVIVGLQSDVRSAVERFGNVVLRSCIGHPRYHALERALETSSSMATDGEDGYLRRSATRVFVSSNPTDLEAVDGAVELAPPDTETFDADLRVLVRKMTEGDEVIYKRALELYYQQSIYKRGDIRGFFGTRGHGQDAGSTVDEIIED</sequence>
<dbReference type="EMBL" id="JALLPB020000097">
    <property type="protein sequence ID" value="KAL3817655.1"/>
    <property type="molecule type" value="Genomic_DNA"/>
</dbReference>
<name>A0ABD3RZL3_9STRA</name>
<organism evidence="2 3">
    <name type="scientific">Cyclostephanos tholiformis</name>
    <dbReference type="NCBI Taxonomy" id="382380"/>
    <lineage>
        <taxon>Eukaryota</taxon>
        <taxon>Sar</taxon>
        <taxon>Stramenopiles</taxon>
        <taxon>Ochrophyta</taxon>
        <taxon>Bacillariophyta</taxon>
        <taxon>Coscinodiscophyceae</taxon>
        <taxon>Thalassiosirophycidae</taxon>
        <taxon>Stephanodiscales</taxon>
        <taxon>Stephanodiscaceae</taxon>
        <taxon>Cyclostephanos</taxon>
    </lineage>
</organism>